<dbReference type="Pfam" id="PF13649">
    <property type="entry name" value="Methyltransf_25"/>
    <property type="match status" value="1"/>
</dbReference>
<evidence type="ECO:0000313" key="3">
    <source>
        <dbReference type="EMBL" id="NWJ44857.1"/>
    </source>
</evidence>
<dbReference type="EMBL" id="JACATZ010000001">
    <property type="protein sequence ID" value="NWJ44857.1"/>
    <property type="molecule type" value="Genomic_DNA"/>
</dbReference>
<sequence>MVAQEMNPEIAHFLVSEKGRAALSSLELEELNENNRLAVLMRLRKSYAPELAGALIEQALLRRKATRAGKFGKAAEMFFTPEGLEQASGETVACYRVERIRQVCSEHAPVADLCCGIGGDALVLAQYFKVTGVDLEETRLTLAEANCAANGVSATFKIANVKSFEVAGFEALFFDPGRRVNGKRLFSVEQYLPPLSTIREWLKKVPEIAVKISPGVDYSELSGYDCEIEIISENSDVKEAVLWFGKFRQTTRRATLLPSRHTLTFQPDKPEIACGEPLAYLYEPDGAVIRAGLVEELALLLGGSTRKIDQDIAYLTSNEAIETPFARRFPVLEYLPWNLKKLNRRLQELDTGKVVVKKRGSPIDPQFLEHALSLKGTRELTIVLTKVMGKPCALICN</sequence>
<evidence type="ECO:0000313" key="6">
    <source>
        <dbReference type="Proteomes" id="UP001431572"/>
    </source>
</evidence>
<name>A0A8T7LVG3_9CHLR</name>
<dbReference type="InterPro" id="IPR041497">
    <property type="entry name" value="Thump-like"/>
</dbReference>
<evidence type="ECO:0000259" key="2">
    <source>
        <dbReference type="Pfam" id="PF18096"/>
    </source>
</evidence>
<reference evidence="4" key="2">
    <citation type="journal article" date="2024" name="Nature">
        <title>Anoxygenic phototroph of the Chloroflexota uses a type I reaction centre.</title>
        <authorList>
            <person name="Tsuji J.M."/>
            <person name="Shaw N.A."/>
            <person name="Nagashima S."/>
            <person name="Venkiteswaran J.J."/>
            <person name="Schiff S.L."/>
            <person name="Watanabe T."/>
            <person name="Fukui M."/>
            <person name="Hanada S."/>
            <person name="Tank M."/>
            <person name="Neufeld J.D."/>
        </authorList>
    </citation>
    <scope>NUCLEOTIDE SEQUENCE</scope>
    <source>
        <strain evidence="4">L227-S17</strain>
    </source>
</reference>
<dbReference type="EMBL" id="CP128399">
    <property type="protein sequence ID" value="WJW66739.1"/>
    <property type="molecule type" value="Genomic_DNA"/>
</dbReference>
<dbReference type="PANTHER" id="PTHR14741:SF32">
    <property type="entry name" value="TRIMETHYLGUANOSINE SYNTHASE"/>
    <property type="match status" value="1"/>
</dbReference>
<dbReference type="Gene3D" id="3.40.50.150">
    <property type="entry name" value="Vaccinia Virus protein VP39"/>
    <property type="match status" value="1"/>
</dbReference>
<dbReference type="Proteomes" id="UP001431572">
    <property type="component" value="Chromosome 1"/>
</dbReference>
<dbReference type="PANTHER" id="PTHR14741">
    <property type="entry name" value="S-ADENOSYLMETHIONINE-DEPENDENT METHYLTRANSFERASE RELATED"/>
    <property type="match status" value="1"/>
</dbReference>
<proteinExistence type="predicted"/>
<accession>A0A8T7LVG3</accession>
<protein>
    <submittedName>
        <fullName evidence="3">Methyltransferase domain-containing protein</fullName>
    </submittedName>
</protein>
<dbReference type="Proteomes" id="UP000521676">
    <property type="component" value="Unassembled WGS sequence"/>
</dbReference>
<gene>
    <name evidence="3" type="ORF">HXX08_03175</name>
    <name evidence="4" type="ORF">OZ401_002554</name>
</gene>
<dbReference type="AlphaFoldDB" id="A0A8T7LVG3"/>
<reference evidence="3 5" key="1">
    <citation type="submission" date="2020-06" db="EMBL/GenBank/DDBJ databases">
        <title>Anoxygenic phototrophic Chloroflexota member uses a Type I reaction center.</title>
        <authorList>
            <person name="Tsuji J.M."/>
            <person name="Shaw N.A."/>
            <person name="Nagashima S."/>
            <person name="Venkiteswaran J."/>
            <person name="Schiff S.L."/>
            <person name="Hanada S."/>
            <person name="Tank M."/>
            <person name="Neufeld J.D."/>
        </authorList>
    </citation>
    <scope>NUCLEOTIDE SEQUENCE [LARGE SCALE GENOMIC DNA]</scope>
    <source>
        <strain evidence="3">L227-S17</strain>
    </source>
</reference>
<evidence type="ECO:0000259" key="1">
    <source>
        <dbReference type="Pfam" id="PF13649"/>
    </source>
</evidence>
<feature type="domain" description="THUMP-like" evidence="2">
    <location>
        <begin position="326"/>
        <end position="396"/>
    </location>
</feature>
<keyword evidence="3" id="KW-0489">Methyltransferase</keyword>
<organism evidence="3 5">
    <name type="scientific">Candidatus Chlorohelix allophototropha</name>
    <dbReference type="NCBI Taxonomy" id="3003348"/>
    <lineage>
        <taxon>Bacteria</taxon>
        <taxon>Bacillati</taxon>
        <taxon>Chloroflexota</taxon>
        <taxon>Chloroflexia</taxon>
        <taxon>Candidatus Chloroheliales</taxon>
        <taxon>Candidatus Chloroheliaceae</taxon>
        <taxon>Candidatus Chlorohelix</taxon>
    </lineage>
</organism>
<keyword evidence="6" id="KW-1185">Reference proteome</keyword>
<evidence type="ECO:0000313" key="5">
    <source>
        <dbReference type="Proteomes" id="UP000521676"/>
    </source>
</evidence>
<feature type="domain" description="Methyltransferase" evidence="1">
    <location>
        <begin position="110"/>
        <end position="167"/>
    </location>
</feature>
<evidence type="ECO:0000313" key="4">
    <source>
        <dbReference type="EMBL" id="WJW66739.1"/>
    </source>
</evidence>
<dbReference type="SUPFAM" id="SSF53335">
    <property type="entry name" value="S-adenosyl-L-methionine-dependent methyltransferases"/>
    <property type="match status" value="1"/>
</dbReference>
<keyword evidence="3" id="KW-0808">Transferase</keyword>
<dbReference type="Pfam" id="PF18096">
    <property type="entry name" value="Thump_like"/>
    <property type="match status" value="1"/>
</dbReference>
<dbReference type="RefSeq" id="WP_341468631.1">
    <property type="nucleotide sequence ID" value="NZ_CP128399.1"/>
</dbReference>
<dbReference type="CDD" id="cd02440">
    <property type="entry name" value="AdoMet_MTases"/>
    <property type="match status" value="1"/>
</dbReference>
<dbReference type="GO" id="GO:0008168">
    <property type="term" value="F:methyltransferase activity"/>
    <property type="evidence" value="ECO:0007669"/>
    <property type="project" value="UniProtKB-KW"/>
</dbReference>
<dbReference type="GO" id="GO:0032259">
    <property type="term" value="P:methylation"/>
    <property type="evidence" value="ECO:0007669"/>
    <property type="project" value="UniProtKB-KW"/>
</dbReference>
<dbReference type="InterPro" id="IPR029063">
    <property type="entry name" value="SAM-dependent_MTases_sf"/>
</dbReference>
<dbReference type="InterPro" id="IPR041698">
    <property type="entry name" value="Methyltransf_25"/>
</dbReference>